<reference evidence="1 2" key="1">
    <citation type="submission" date="2016-03" db="EMBL/GenBank/DDBJ databases">
        <title>Whole genome sequencing of Grifola frondosa 9006-11.</title>
        <authorList>
            <person name="Min B."/>
            <person name="Park H."/>
            <person name="Kim J.-G."/>
            <person name="Cho H."/>
            <person name="Oh Y.-L."/>
            <person name="Kong W.-S."/>
            <person name="Choi I.-G."/>
        </authorList>
    </citation>
    <scope>NUCLEOTIDE SEQUENCE [LARGE SCALE GENOMIC DNA]</scope>
    <source>
        <strain evidence="1 2">9006-11</strain>
    </source>
</reference>
<dbReference type="Proteomes" id="UP000092993">
    <property type="component" value="Unassembled WGS sequence"/>
</dbReference>
<evidence type="ECO:0000313" key="2">
    <source>
        <dbReference type="Proteomes" id="UP000092993"/>
    </source>
</evidence>
<proteinExistence type="predicted"/>
<comment type="caution">
    <text evidence="1">The sequence shown here is derived from an EMBL/GenBank/DDBJ whole genome shotgun (WGS) entry which is preliminary data.</text>
</comment>
<protein>
    <submittedName>
        <fullName evidence="1">Uncharacterized protein</fullName>
    </submittedName>
</protein>
<evidence type="ECO:0000313" key="1">
    <source>
        <dbReference type="EMBL" id="OBZ67207.1"/>
    </source>
</evidence>
<name>A0A1C7LT29_GRIFR</name>
<organism evidence="1 2">
    <name type="scientific">Grifola frondosa</name>
    <name type="common">Maitake</name>
    <name type="synonym">Polyporus frondosus</name>
    <dbReference type="NCBI Taxonomy" id="5627"/>
    <lineage>
        <taxon>Eukaryota</taxon>
        <taxon>Fungi</taxon>
        <taxon>Dikarya</taxon>
        <taxon>Basidiomycota</taxon>
        <taxon>Agaricomycotina</taxon>
        <taxon>Agaricomycetes</taxon>
        <taxon>Polyporales</taxon>
        <taxon>Grifolaceae</taxon>
        <taxon>Grifola</taxon>
    </lineage>
</organism>
<sequence>MSRDSSSYVLSLAFWWVAVTEIKRKRLADSCAEDALAEAYPDPTLYQARCYDLLMQPPWLQRQGAIENADDSQSYRVAQ</sequence>
<accession>A0A1C7LT29</accession>
<gene>
    <name evidence="1" type="ORF">A0H81_13008</name>
</gene>
<dbReference type="AlphaFoldDB" id="A0A1C7LT29"/>
<keyword evidence="2" id="KW-1185">Reference proteome</keyword>
<dbReference type="EMBL" id="LUGG01000025">
    <property type="protein sequence ID" value="OBZ67207.1"/>
    <property type="molecule type" value="Genomic_DNA"/>
</dbReference>